<dbReference type="GO" id="GO:1990650">
    <property type="term" value="F:inositol-2,4,5,6-tetrakisphosphate 5-phosphatase activity"/>
    <property type="evidence" value="ECO:0007669"/>
    <property type="project" value="EnsemblFungi"/>
</dbReference>
<comment type="subcellular location">
    <subcellularLocation>
        <location evidence="1">Cytoplasm</location>
    </subcellularLocation>
</comment>
<comment type="similarity">
    <text evidence="2">Belongs to the synaptojanin family.</text>
</comment>
<dbReference type="GO" id="GO:0034485">
    <property type="term" value="F:phosphatidylinositol-3,4,5-trisphosphate 5-phosphatase activity"/>
    <property type="evidence" value="ECO:0007669"/>
    <property type="project" value="EnsemblFungi"/>
</dbReference>
<dbReference type="GO" id="GO:0004439">
    <property type="term" value="F:phosphatidylinositol-4,5-bisphosphate 5-phosphatase activity"/>
    <property type="evidence" value="ECO:0000318"/>
    <property type="project" value="GO_Central"/>
</dbReference>
<dbReference type="PANTHER" id="PTHR11200">
    <property type="entry name" value="INOSITOL 5-PHOSPHATASE"/>
    <property type="match status" value="1"/>
</dbReference>
<feature type="domain" description="SAC" evidence="10">
    <location>
        <begin position="144"/>
        <end position="474"/>
    </location>
</feature>
<proteinExistence type="inferred from homology"/>
<evidence type="ECO:0000256" key="7">
    <source>
        <dbReference type="ARBA" id="ARBA00022801"/>
    </source>
</evidence>
<dbReference type="EC" id="3.1.3.36" evidence="4"/>
<dbReference type="VEuPathDB" id="FungiDB:SJAG_00063"/>
<keyword evidence="5" id="KW-0813">Transport</keyword>
<evidence type="ECO:0000256" key="2">
    <source>
        <dbReference type="ARBA" id="ARBA00008943"/>
    </source>
</evidence>
<dbReference type="OrthoDB" id="405996at2759"/>
<dbReference type="InterPro" id="IPR000300">
    <property type="entry name" value="IPPc"/>
</dbReference>
<dbReference type="JaponicusDB" id="SJAG_00063">
    <property type="gene designation" value="syj1"/>
</dbReference>
<evidence type="ECO:0000313" key="12">
    <source>
        <dbReference type="JaponicusDB" id="SJAG_00063"/>
    </source>
</evidence>
<feature type="region of interest" description="Disordered" evidence="9">
    <location>
        <begin position="933"/>
        <end position="1048"/>
    </location>
</feature>
<dbReference type="eggNOG" id="KOG0566">
    <property type="taxonomic scope" value="Eukaryota"/>
</dbReference>
<dbReference type="Gene3D" id="3.60.10.10">
    <property type="entry name" value="Endonuclease/exonuclease/phosphatase"/>
    <property type="match status" value="1"/>
</dbReference>
<dbReference type="SMART" id="SM00128">
    <property type="entry name" value="IPPc"/>
    <property type="match status" value="1"/>
</dbReference>
<dbReference type="GO" id="GO:0046856">
    <property type="term" value="P:phosphatidylinositol dephosphorylation"/>
    <property type="evidence" value="ECO:0007669"/>
    <property type="project" value="InterPro"/>
</dbReference>
<evidence type="ECO:0000256" key="9">
    <source>
        <dbReference type="SAM" id="MobiDB-lite"/>
    </source>
</evidence>
<evidence type="ECO:0000259" key="10">
    <source>
        <dbReference type="PROSITE" id="PS50275"/>
    </source>
</evidence>
<dbReference type="OMA" id="HPCHELR"/>
<dbReference type="GO" id="GO:0005737">
    <property type="term" value="C:cytoplasm"/>
    <property type="evidence" value="ECO:0000318"/>
    <property type="project" value="GO_Central"/>
</dbReference>
<dbReference type="CDD" id="cd09090">
    <property type="entry name" value="INPP5c_ScInp51p-like"/>
    <property type="match status" value="1"/>
</dbReference>
<organism evidence="11 13">
    <name type="scientific">Schizosaccharomyces japonicus (strain yFS275 / FY16936)</name>
    <name type="common">Fission yeast</name>
    <dbReference type="NCBI Taxonomy" id="402676"/>
    <lineage>
        <taxon>Eukaryota</taxon>
        <taxon>Fungi</taxon>
        <taxon>Dikarya</taxon>
        <taxon>Ascomycota</taxon>
        <taxon>Taphrinomycotina</taxon>
        <taxon>Schizosaccharomycetes</taxon>
        <taxon>Schizosaccharomycetales</taxon>
        <taxon>Schizosaccharomycetaceae</taxon>
        <taxon>Schizosaccharomyces</taxon>
    </lineage>
</organism>
<dbReference type="GO" id="GO:0005509">
    <property type="term" value="F:calcium ion binding"/>
    <property type="evidence" value="ECO:0007669"/>
    <property type="project" value="EnsemblFungi"/>
</dbReference>
<keyword evidence="8" id="KW-0653">Protein transport</keyword>
<evidence type="ECO:0000313" key="11">
    <source>
        <dbReference type="EMBL" id="EEB05068.1"/>
    </source>
</evidence>
<dbReference type="InterPro" id="IPR036691">
    <property type="entry name" value="Endo/exonu/phosph_ase_sf"/>
</dbReference>
<dbReference type="STRING" id="402676.B6JUS9"/>
<dbReference type="Pfam" id="PF02383">
    <property type="entry name" value="Syja_N"/>
    <property type="match status" value="1"/>
</dbReference>
<dbReference type="GO" id="GO:1990640">
    <property type="term" value="F:inositol-2,4,5-triphosphate 5-phosphatase activity"/>
    <property type="evidence" value="ECO:0007669"/>
    <property type="project" value="EnsemblFungi"/>
</dbReference>
<keyword evidence="7" id="KW-0378">Hydrolase</keyword>
<dbReference type="GO" id="GO:1990649">
    <property type="term" value="F:inositol-1,2,4,5-tetrakisphosphate 5-phosphatase activity"/>
    <property type="evidence" value="ECO:0007669"/>
    <property type="project" value="EnsemblFungi"/>
</dbReference>
<dbReference type="HOGENOM" id="CLU_003016_2_1_1"/>
<dbReference type="EMBL" id="KE651166">
    <property type="protein sequence ID" value="EEB05068.1"/>
    <property type="molecule type" value="Genomic_DNA"/>
</dbReference>
<evidence type="ECO:0000256" key="5">
    <source>
        <dbReference type="ARBA" id="ARBA00022448"/>
    </source>
</evidence>
<dbReference type="Pfam" id="PF22669">
    <property type="entry name" value="Exo_endo_phos2"/>
    <property type="match status" value="1"/>
</dbReference>
<sequence>MQCWLREQPRALALTNQCNVLLFHSVPKKQNLTAAVALAEYLPQKEHTLDGFRKLTSRPLYGTLGLIDFDGAIFLCVISGVSEVARVREGESVRKIMDVGFYCLNKSDWDHVRQESYTLDTPENYENESMYESAHSASTPYSSLRKLLTDGTFYFSQSFDLTSKMQLRASQSTTDPVYDSMHEQFMWNKFMLEQLLRFRAHLNSEERTSFDKSCFLTCIIRGYASTANINLGFQVVNLTLISRLSSLRAGTRFLARGIDDDGNVANFVETETIITSKNWCASFVQLRGSIPIFWEQEGMQMFGQKIDITRPVEATTVAFEKHVSDIIEEYGPLHIVNLLGTPSGERSLTERLRLHVELSREKPLIHLTEFDYHSQVKSFEHANKIRPLVFEDAAAFGFYFEDANHNTLKTQDGVFRTNCLDCLDRTNVIQNILSRIILENILVMARQNAGSEMWQIHSTIWANNGDALSRIYTGTGALKSSFTRKGKLSLAGALNDLSKSVGRMYINNFQDKGRQETIDTLLGKIVNQHPVILYDPIHEYVNSALQKHANEFSSQKEIHVFVGSYNLNGCTATSKLEPWLFPNNEPMADIYVIGFQEIVELTPQQVISADPAKRVEWEKCVQDVLDSHAEEGEKYVLVRSGQLVGTALLFFAKEKHLNSIRNLEGTVKKTGLGGVSGNKGAVAIRFDFDDTAICFVTSHLAAGYTNYDERNHDYHTISHGLRFKRGRSIFNHDYVLWFGDFNYRISLTYEEVVQCIQQGKLEYLFDSDQLNTQMLMGAVFPFFSEQTITFPPTYKFDIQSDTYDTSDKHRVPAWTDRILFRGEVIPETYGCCPLYASDHRPIYGTFRMKITKTDKAKKKKMFNDFYTSRKQAIHENDRTSLNLIDLGMPVSAERRSYHNTQSLDKLKKPSNEKGKWWLDDGFSAKSHVKAPKSGYVLNPSRADNPFEQSTIPEWIDPKNPETQKPVAPNPSFALPRKPLKPSKPDYLSAAPIKPILPLRPQRSDSPFLQQANSTPNNPSRATSVLSTGSSDLLETSPEQDNIPWKPLF</sequence>
<dbReference type="GO" id="GO:0052659">
    <property type="term" value="F:inositol-1,3,4,5-tetrakisphosphate 5-phosphatase activity"/>
    <property type="evidence" value="ECO:0007669"/>
    <property type="project" value="EnsemblFungi"/>
</dbReference>
<dbReference type="SUPFAM" id="SSF56219">
    <property type="entry name" value="DNase I-like"/>
    <property type="match status" value="1"/>
</dbReference>
<keyword evidence="13" id="KW-1185">Reference proteome</keyword>
<dbReference type="PANTHER" id="PTHR11200:SF257">
    <property type="entry name" value="PHOSPHOINOSITIDE 5-PHOSPHATASE"/>
    <property type="match status" value="1"/>
</dbReference>
<gene>
    <name evidence="12" type="primary">syj1</name>
    <name evidence="11" type="ORF">SJAG_00063</name>
</gene>
<reference evidence="11 13" key="1">
    <citation type="journal article" date="2011" name="Science">
        <title>Comparative functional genomics of the fission yeasts.</title>
        <authorList>
            <person name="Rhind N."/>
            <person name="Chen Z."/>
            <person name="Yassour M."/>
            <person name="Thompson D.A."/>
            <person name="Haas B.J."/>
            <person name="Habib N."/>
            <person name="Wapinski I."/>
            <person name="Roy S."/>
            <person name="Lin M.F."/>
            <person name="Heiman D.I."/>
            <person name="Young S.K."/>
            <person name="Furuya K."/>
            <person name="Guo Y."/>
            <person name="Pidoux A."/>
            <person name="Chen H.M."/>
            <person name="Robbertse B."/>
            <person name="Goldberg J.M."/>
            <person name="Aoki K."/>
            <person name="Bayne E.H."/>
            <person name="Berlin A.M."/>
            <person name="Desjardins C.A."/>
            <person name="Dobbs E."/>
            <person name="Dukaj L."/>
            <person name="Fan L."/>
            <person name="FitzGerald M.G."/>
            <person name="French C."/>
            <person name="Gujja S."/>
            <person name="Hansen K."/>
            <person name="Keifenheim D."/>
            <person name="Levin J.Z."/>
            <person name="Mosher R.A."/>
            <person name="Mueller C.A."/>
            <person name="Pfiffner J."/>
            <person name="Priest M."/>
            <person name="Russ C."/>
            <person name="Smialowska A."/>
            <person name="Swoboda P."/>
            <person name="Sykes S.M."/>
            <person name="Vaughn M."/>
            <person name="Vengrova S."/>
            <person name="Yoder R."/>
            <person name="Zeng Q."/>
            <person name="Allshire R."/>
            <person name="Baulcombe D."/>
            <person name="Birren B.W."/>
            <person name="Brown W."/>
            <person name="Ekwall K."/>
            <person name="Kellis M."/>
            <person name="Leatherwood J."/>
            <person name="Levin H."/>
            <person name="Margalit H."/>
            <person name="Martienssen R."/>
            <person name="Nieduszynski C.A."/>
            <person name="Spatafora J.W."/>
            <person name="Friedman N."/>
            <person name="Dalgaard J.Z."/>
            <person name="Baumann P."/>
            <person name="Niki H."/>
            <person name="Regev A."/>
            <person name="Nusbaum C."/>
        </authorList>
    </citation>
    <scope>NUCLEOTIDE SEQUENCE [LARGE SCALE GENOMIC DNA]</scope>
    <source>
        <strain evidence="13">yFS275 / FY16936</strain>
    </source>
</reference>
<protein>
    <recommendedName>
        <fullName evidence="4">phosphoinositide 5-phosphatase</fullName>
        <ecNumber evidence="4">3.1.3.36</ecNumber>
    </recommendedName>
</protein>
<evidence type="ECO:0000256" key="8">
    <source>
        <dbReference type="ARBA" id="ARBA00022927"/>
    </source>
</evidence>
<dbReference type="GO" id="GO:1990648">
    <property type="term" value="F:inositol-4,5,6-triphosphate 5-phosphatase activity"/>
    <property type="evidence" value="ECO:0007669"/>
    <property type="project" value="EnsemblFungi"/>
</dbReference>
<name>B6JUS9_SCHJY</name>
<comment type="similarity">
    <text evidence="3">In the central section; belongs to the inositol 1,4,5-trisphosphate 5-phosphatase family.</text>
</comment>
<dbReference type="Proteomes" id="UP000001744">
    <property type="component" value="Unassembled WGS sequence"/>
</dbReference>
<evidence type="ECO:0000256" key="6">
    <source>
        <dbReference type="ARBA" id="ARBA00022490"/>
    </source>
</evidence>
<dbReference type="GO" id="GO:0052658">
    <property type="term" value="F:inositol-1,4,5-trisphosphate 5-phosphatase activity"/>
    <property type="evidence" value="ECO:0000318"/>
    <property type="project" value="GO_Central"/>
</dbReference>
<dbReference type="GO" id="GO:0015031">
    <property type="term" value="P:protein transport"/>
    <property type="evidence" value="ECO:0007669"/>
    <property type="project" value="UniProtKB-KW"/>
</dbReference>
<evidence type="ECO:0000256" key="4">
    <source>
        <dbReference type="ARBA" id="ARBA00013044"/>
    </source>
</evidence>
<dbReference type="InterPro" id="IPR046985">
    <property type="entry name" value="IP5"/>
</dbReference>
<dbReference type="FunFam" id="3.60.10.10:FF:000029">
    <property type="entry name" value="Inositol polyphosphate 5-phosphatase"/>
    <property type="match status" value="1"/>
</dbReference>
<dbReference type="GO" id="GO:0043813">
    <property type="term" value="F:phosphatidylinositol-3,5-bisphosphate 5-phosphatase activity"/>
    <property type="evidence" value="ECO:0000318"/>
    <property type="project" value="GO_Central"/>
</dbReference>
<dbReference type="InterPro" id="IPR002013">
    <property type="entry name" value="SAC_dom"/>
</dbReference>
<dbReference type="GO" id="GO:1990651">
    <property type="term" value="F:inositol-1,2,4,5,6-pentakisphosphate 5-phosphatase activity"/>
    <property type="evidence" value="ECO:0007669"/>
    <property type="project" value="EnsemblFungi"/>
</dbReference>
<feature type="compositionally biased region" description="Polar residues" evidence="9">
    <location>
        <begin position="1003"/>
        <end position="1039"/>
    </location>
</feature>
<dbReference type="AlphaFoldDB" id="B6JUS9"/>
<evidence type="ECO:0000256" key="3">
    <source>
        <dbReference type="ARBA" id="ARBA00009678"/>
    </source>
</evidence>
<dbReference type="PROSITE" id="PS50275">
    <property type="entry name" value="SAC"/>
    <property type="match status" value="1"/>
</dbReference>
<accession>B6JUS9</accession>
<dbReference type="GeneID" id="7051012"/>
<evidence type="ECO:0000313" key="13">
    <source>
        <dbReference type="Proteomes" id="UP000001744"/>
    </source>
</evidence>
<dbReference type="GO" id="GO:0030487">
    <property type="term" value="F:inositol-4,5-bisphosphate 5-phosphatase activity"/>
    <property type="evidence" value="ECO:0007669"/>
    <property type="project" value="EnsemblFungi"/>
</dbReference>
<dbReference type="GO" id="GO:0016020">
    <property type="term" value="C:membrane"/>
    <property type="evidence" value="ECO:0000318"/>
    <property type="project" value="GO_Central"/>
</dbReference>
<evidence type="ECO:0000256" key="1">
    <source>
        <dbReference type="ARBA" id="ARBA00004496"/>
    </source>
</evidence>
<dbReference type="RefSeq" id="XP_002171361.1">
    <property type="nucleotide sequence ID" value="XM_002171325.2"/>
</dbReference>
<keyword evidence="6" id="KW-0963">Cytoplasm</keyword>